<organism evidence="1 2">
    <name type="scientific">Mycobacterium phage BigNuz</name>
    <dbReference type="NCBI Taxonomy" id="1074309"/>
    <lineage>
        <taxon>Viruses</taxon>
        <taxon>Duplodnaviria</taxon>
        <taxon>Heunggongvirae</taxon>
        <taxon>Uroviricota</taxon>
        <taxon>Caudoviricetes</taxon>
        <taxon>Pclasvirinae</taxon>
        <taxon>Bignuzvirus</taxon>
        <taxon>Bignuzvirus bignuz</taxon>
    </lineage>
</organism>
<evidence type="ECO:0000313" key="2">
    <source>
        <dbReference type="Proteomes" id="UP000000697"/>
    </source>
</evidence>
<gene>
    <name evidence="1" type="primary">57</name>
    <name evidence="1" type="ORF">PBI_BIGNUZ_57</name>
</gene>
<dbReference type="RefSeq" id="YP_009012306.1">
    <property type="nucleotide sequence ID" value="NC_023692.1"/>
</dbReference>
<sequence>MNDPANEAAQRTFADMPGLAEPMEQPVFRALLNDVATSAARAALAPVREWSERHRGESSVVDDLLDDLAPLIYTTEELES</sequence>
<accession>G1JX72</accession>
<reference evidence="1 2" key="1">
    <citation type="journal article" date="2012" name="J. Virol.">
        <title>Complete Genome Sequences of 138 Mycobacteriophages.</title>
        <authorList>
            <consortium name="the Science Education Alliance Phage Hunters Advancing Genomics and Evolutionary Science Program"/>
            <consortium name="the KwaZulu-Natal Research Institute for Tuberculosis and HIV Mycobacterial Genetics Course Students"/>
            <consortium name="the Phage Hunters Integrating Research and Education Program"/>
            <person name="Hatfull G.F."/>
        </authorList>
    </citation>
    <scope>NUCLEOTIDE SEQUENCE [LARGE SCALE GENOMIC DNA]</scope>
</reference>
<dbReference type="EMBL" id="JN412591">
    <property type="protein sequence ID" value="AEL98219.1"/>
    <property type="molecule type" value="Genomic_DNA"/>
</dbReference>
<dbReference type="OrthoDB" id="39030at10239"/>
<keyword evidence="2" id="KW-1185">Reference proteome</keyword>
<dbReference type="Proteomes" id="UP000000697">
    <property type="component" value="Segment"/>
</dbReference>
<proteinExistence type="predicted"/>
<evidence type="ECO:0000313" key="1">
    <source>
        <dbReference type="EMBL" id="AEL98219.1"/>
    </source>
</evidence>
<dbReference type="GeneID" id="18559710"/>
<protein>
    <submittedName>
        <fullName evidence="1">Uncharacterized protein</fullName>
    </submittedName>
</protein>
<name>G1JX72_9CAUD</name>
<dbReference type="KEGG" id="vg:18559710"/>